<dbReference type="InterPro" id="IPR000719">
    <property type="entry name" value="Prot_kinase_dom"/>
</dbReference>
<comment type="catalytic activity">
    <reaction evidence="9">
        <text>L-threonyl-[protein] + ATP = O-phospho-L-threonyl-[protein] + ADP + H(+)</text>
        <dbReference type="Rhea" id="RHEA:46608"/>
        <dbReference type="Rhea" id="RHEA-COMP:11060"/>
        <dbReference type="Rhea" id="RHEA-COMP:11605"/>
        <dbReference type="ChEBI" id="CHEBI:15378"/>
        <dbReference type="ChEBI" id="CHEBI:30013"/>
        <dbReference type="ChEBI" id="CHEBI:30616"/>
        <dbReference type="ChEBI" id="CHEBI:61977"/>
        <dbReference type="ChEBI" id="CHEBI:456216"/>
        <dbReference type="EC" id="2.7.11.1"/>
    </reaction>
</comment>
<dbReference type="PIRSF" id="PIRSF038172">
    <property type="entry name" value="MAPKKKK"/>
    <property type="match status" value="1"/>
</dbReference>
<evidence type="ECO:0000256" key="6">
    <source>
        <dbReference type="ARBA" id="ARBA00022741"/>
    </source>
</evidence>
<reference evidence="14" key="3">
    <citation type="submission" date="2025-09" db="UniProtKB">
        <authorList>
            <consortium name="Ensembl"/>
        </authorList>
    </citation>
    <scope>IDENTIFICATION</scope>
</reference>
<dbReference type="FunFam" id="1.10.510.10:FF:000031">
    <property type="entry name" value="Mitogen-activated protein kinase kinase kinase kinase"/>
    <property type="match status" value="1"/>
</dbReference>
<evidence type="ECO:0000256" key="11">
    <source>
        <dbReference type="SAM" id="MobiDB-lite"/>
    </source>
</evidence>
<dbReference type="InterPro" id="IPR021160">
    <property type="entry name" value="MAPKKKK"/>
</dbReference>
<gene>
    <name evidence="14" type="primary">MAP4K3</name>
    <name evidence="14" type="synonym">LOC100707684</name>
</gene>
<keyword evidence="8 9" id="KW-0067">ATP-binding</keyword>
<evidence type="ECO:0000313" key="14">
    <source>
        <dbReference type="Ensembl" id="ENSONIP00000041102.1"/>
    </source>
</evidence>
<dbReference type="GO" id="GO:0008349">
    <property type="term" value="F:MAP kinase kinase kinase kinase activity"/>
    <property type="evidence" value="ECO:0007669"/>
    <property type="project" value="InterPro"/>
</dbReference>
<dbReference type="EC" id="2.7.11.1" evidence="9"/>
<reference evidence="14" key="2">
    <citation type="submission" date="2025-08" db="UniProtKB">
        <authorList>
            <consortium name="Ensembl"/>
        </authorList>
    </citation>
    <scope>IDENTIFICATION</scope>
</reference>
<dbReference type="InterPro" id="IPR050629">
    <property type="entry name" value="STE20/SPS1-PAK"/>
</dbReference>
<keyword evidence="5 9" id="KW-0808">Transferase</keyword>
<evidence type="ECO:0000256" key="5">
    <source>
        <dbReference type="ARBA" id="ARBA00022679"/>
    </source>
</evidence>
<dbReference type="PANTHER" id="PTHR48012:SF17">
    <property type="entry name" value="MITOGEN-ACTIVATED PROTEIN KINASE KINASE KINASE KINASE 3"/>
    <property type="match status" value="1"/>
</dbReference>
<dbReference type="PANTHER" id="PTHR48012">
    <property type="entry name" value="STERILE20-LIKE KINASE, ISOFORM B-RELATED"/>
    <property type="match status" value="1"/>
</dbReference>
<keyword evidence="4" id="KW-0597">Phosphoprotein</keyword>
<dbReference type="AlphaFoldDB" id="A0A669BZX6"/>
<evidence type="ECO:0000259" key="13">
    <source>
        <dbReference type="PROSITE" id="PS50219"/>
    </source>
</evidence>
<dbReference type="SMART" id="SM00036">
    <property type="entry name" value="CNH"/>
    <property type="match status" value="1"/>
</dbReference>
<feature type="compositionally biased region" description="Pro residues" evidence="11">
    <location>
        <begin position="388"/>
        <end position="408"/>
    </location>
</feature>
<dbReference type="Pfam" id="PF00069">
    <property type="entry name" value="Pkinase"/>
    <property type="match status" value="1"/>
</dbReference>
<proteinExistence type="inferred from homology"/>
<comment type="function">
    <text evidence="9">Serine/threonine kinase that plays a role in the response to environmental stress. Appears to act upstream of the JUN N-terminal pathway.</text>
</comment>
<dbReference type="GO" id="GO:0005524">
    <property type="term" value="F:ATP binding"/>
    <property type="evidence" value="ECO:0007669"/>
    <property type="project" value="UniProtKB-UniRule"/>
</dbReference>
<dbReference type="Pfam" id="PF00780">
    <property type="entry name" value="CNH"/>
    <property type="match status" value="1"/>
</dbReference>
<evidence type="ECO:0000256" key="9">
    <source>
        <dbReference type="PIRNR" id="PIRNR038172"/>
    </source>
</evidence>
<evidence type="ECO:0000256" key="2">
    <source>
        <dbReference type="ARBA" id="ARBA00008874"/>
    </source>
</evidence>
<dbReference type="PROSITE" id="PS50219">
    <property type="entry name" value="CNH"/>
    <property type="match status" value="1"/>
</dbReference>
<feature type="domain" description="CNH" evidence="13">
    <location>
        <begin position="439"/>
        <end position="750"/>
    </location>
</feature>
<dbReference type="InterPro" id="IPR001180">
    <property type="entry name" value="CNH_dom"/>
</dbReference>
<evidence type="ECO:0000256" key="1">
    <source>
        <dbReference type="ARBA" id="ARBA00001946"/>
    </source>
</evidence>
<dbReference type="GO" id="GO:0005737">
    <property type="term" value="C:cytoplasm"/>
    <property type="evidence" value="ECO:0007669"/>
    <property type="project" value="TreeGrafter"/>
</dbReference>
<evidence type="ECO:0000256" key="3">
    <source>
        <dbReference type="ARBA" id="ARBA00022527"/>
    </source>
</evidence>
<dbReference type="InterPro" id="IPR011009">
    <property type="entry name" value="Kinase-like_dom_sf"/>
</dbReference>
<keyword evidence="6 9" id="KW-0547">Nucleotide-binding</keyword>
<dbReference type="GeneTree" id="ENSGT00940000155483"/>
<dbReference type="CDD" id="cd06613">
    <property type="entry name" value="STKc_MAP4K3_like"/>
    <property type="match status" value="1"/>
</dbReference>
<keyword evidence="15" id="KW-1185">Reference proteome</keyword>
<evidence type="ECO:0000256" key="4">
    <source>
        <dbReference type="ARBA" id="ARBA00022553"/>
    </source>
</evidence>
<dbReference type="PROSITE" id="PS50011">
    <property type="entry name" value="PROTEIN_KINASE_DOM"/>
    <property type="match status" value="1"/>
</dbReference>
<feature type="region of interest" description="Disordered" evidence="11">
    <location>
        <begin position="355"/>
        <end position="413"/>
    </location>
</feature>
<evidence type="ECO:0000313" key="15">
    <source>
        <dbReference type="Proteomes" id="UP000005207"/>
    </source>
</evidence>
<evidence type="ECO:0000256" key="10">
    <source>
        <dbReference type="PIRSR" id="PIRSR038172-1"/>
    </source>
</evidence>
<dbReference type="Gene3D" id="1.10.510.10">
    <property type="entry name" value="Transferase(Phosphotransferase) domain 1"/>
    <property type="match status" value="1"/>
</dbReference>
<name>A0A669BZX6_ORENI</name>
<protein>
    <recommendedName>
        <fullName evidence="9">Mitogen-activated protein kinase kinase kinase kinase</fullName>
        <ecNumber evidence="9">2.7.11.1</ecNumber>
    </recommendedName>
</protein>
<reference evidence="15" key="1">
    <citation type="submission" date="2012-01" db="EMBL/GenBank/DDBJ databases">
        <title>The Genome Sequence of Oreochromis niloticus (Nile Tilapia).</title>
        <authorList>
            <consortium name="Broad Institute Genome Assembly Team"/>
            <consortium name="Broad Institute Sequencing Platform"/>
            <person name="Di Palma F."/>
            <person name="Johnson J."/>
            <person name="Lander E.S."/>
            <person name="Lindblad-Toh K."/>
        </authorList>
    </citation>
    <scope>NUCLEOTIDE SEQUENCE [LARGE SCALE GENOMIC DNA]</scope>
</reference>
<comment type="catalytic activity">
    <reaction evidence="9">
        <text>L-seryl-[protein] + ATP = O-phospho-L-seryl-[protein] + ADP + H(+)</text>
        <dbReference type="Rhea" id="RHEA:17989"/>
        <dbReference type="Rhea" id="RHEA-COMP:9863"/>
        <dbReference type="Rhea" id="RHEA-COMP:11604"/>
        <dbReference type="ChEBI" id="CHEBI:15378"/>
        <dbReference type="ChEBI" id="CHEBI:29999"/>
        <dbReference type="ChEBI" id="CHEBI:30616"/>
        <dbReference type="ChEBI" id="CHEBI:83421"/>
        <dbReference type="ChEBI" id="CHEBI:456216"/>
        <dbReference type="EC" id="2.7.11.1"/>
    </reaction>
</comment>
<feature type="compositionally biased region" description="Basic and acidic residues" evidence="11">
    <location>
        <begin position="361"/>
        <end position="374"/>
    </location>
</feature>
<feature type="active site" description="Proton acceptor" evidence="10">
    <location>
        <position position="118"/>
    </location>
</feature>
<evidence type="ECO:0000259" key="12">
    <source>
        <dbReference type="PROSITE" id="PS50011"/>
    </source>
</evidence>
<comment type="cofactor">
    <cofactor evidence="1 9">
        <name>Mg(2+)</name>
        <dbReference type="ChEBI" id="CHEBI:18420"/>
    </cofactor>
</comment>
<organism evidence="14 15">
    <name type="scientific">Oreochromis niloticus</name>
    <name type="common">Nile tilapia</name>
    <name type="synonym">Tilapia nilotica</name>
    <dbReference type="NCBI Taxonomy" id="8128"/>
    <lineage>
        <taxon>Eukaryota</taxon>
        <taxon>Metazoa</taxon>
        <taxon>Chordata</taxon>
        <taxon>Craniata</taxon>
        <taxon>Vertebrata</taxon>
        <taxon>Euteleostomi</taxon>
        <taxon>Actinopterygii</taxon>
        <taxon>Neopterygii</taxon>
        <taxon>Teleostei</taxon>
        <taxon>Neoteleostei</taxon>
        <taxon>Acanthomorphata</taxon>
        <taxon>Ovalentaria</taxon>
        <taxon>Cichlomorphae</taxon>
        <taxon>Cichliformes</taxon>
        <taxon>Cichlidae</taxon>
        <taxon>African cichlids</taxon>
        <taxon>Pseudocrenilabrinae</taxon>
        <taxon>Oreochromini</taxon>
        <taxon>Oreochromis</taxon>
    </lineage>
</organism>
<dbReference type="SMART" id="SM00220">
    <property type="entry name" value="S_TKc"/>
    <property type="match status" value="1"/>
</dbReference>
<keyword evidence="3 9" id="KW-0723">Serine/threonine-protein kinase</keyword>
<accession>A0A669BZX6</accession>
<dbReference type="Proteomes" id="UP000005207">
    <property type="component" value="Linkage group LG13"/>
</dbReference>
<keyword evidence="7 9" id="KW-0418">Kinase</keyword>
<comment type="similarity">
    <text evidence="2 9">Belongs to the protein kinase superfamily. STE Ser/Thr protein kinase family. STE20 subfamily.</text>
</comment>
<evidence type="ECO:0000256" key="8">
    <source>
        <dbReference type="ARBA" id="ARBA00022840"/>
    </source>
</evidence>
<sequence>CTAVPLFSDLCQLFRNLGKTRELAAIKVIKLEPGEDFAVVQQEIIMMKDCKHSNIVAYFGSYLRRDKLWISMEYCGGGSLQDIYHVTGPLSESQIAYMSRETLQGLYYLHNKGKMHRDIKGANILLTDNGYVKLADFGVSAQITATLAKRKSFIGTPYWMAPEVAAVERKGGYNQLCDIWAVGITAIELAELQPPMFDLHPMRALFLMTKNTVMLLHIFWTNNFHHFVKLALTKNPKKRPTAEKLLQHPFVSQPLSRTLAIELLDKANNPDHSTFNDFDDDDPEPEVTFDLQDFLLNPKFRRAKHKCDCVLLYHASFLPPSLPSVSSFVLSLNSFVIHSFFSPCLLPPFFPKSMSSPHNQTDQKHDDSHSHSEDDGGGGGTIKRCPVPETPSPAKPASYVPPRPPPRSCRPTAAVTSKTLPQRMMGMGACFSKVFNGCPLKIHCATSWINPDTRDQYLIFGAEEGIYTLNLNELHETTMEQLFPRRCTWLYVMNNCLLSISGKASQLYSHSLSGMFEQARQLQKLPVAIPTHKLPDKIIPRKFAVSNKIPETKGCQKCCVVRNPYTGHKYLCGAFQSSVMLLEWVESMQKFMLIKTIDFPLPCPLEVFEMLVVPEQTYPLICVAVSKGTELNQVVRFGTVNPNSTSSWFTEAETPQTCVIHVTQLERDTILVCLDRCIKIVNLQGRLKSSRKLSAELTFNFQIENIVCLQDSVLAFWRHGMQGRSFKTNEITQEISDNTRIFRLLGSDRVVVLESRPTDNPTAHSNLYILAGHENSY</sequence>
<dbReference type="SUPFAM" id="SSF56112">
    <property type="entry name" value="Protein kinase-like (PK-like)"/>
    <property type="match status" value="1"/>
</dbReference>
<evidence type="ECO:0000256" key="7">
    <source>
        <dbReference type="ARBA" id="ARBA00022777"/>
    </source>
</evidence>
<dbReference type="Ensembl" id="ENSONIT00000059860.1">
    <property type="protein sequence ID" value="ENSONIP00000041102.1"/>
    <property type="gene ID" value="ENSONIG00000001166.2"/>
</dbReference>
<feature type="domain" description="Protein kinase" evidence="12">
    <location>
        <begin position="1"/>
        <end position="251"/>
    </location>
</feature>